<dbReference type="InterPro" id="IPR013216">
    <property type="entry name" value="Methyltransf_11"/>
</dbReference>
<dbReference type="GO" id="GO:0010420">
    <property type="term" value="F:polyprenyldihydroxybenzoate methyltransferase activity"/>
    <property type="evidence" value="ECO:0007669"/>
    <property type="project" value="TreeGrafter"/>
</dbReference>
<protein>
    <submittedName>
        <fullName evidence="2">Malonyl-(Acyl-carrier protein) O-methyltransferase</fullName>
    </submittedName>
</protein>
<gene>
    <name evidence="2" type="ORF">NMK_1557</name>
</gene>
<name>A0A2R5FBD6_9PROT</name>
<organism evidence="2 3">
    <name type="scientific">Novimethylophilus kurashikiensis</name>
    <dbReference type="NCBI Taxonomy" id="1825523"/>
    <lineage>
        <taxon>Bacteria</taxon>
        <taxon>Pseudomonadati</taxon>
        <taxon>Pseudomonadota</taxon>
        <taxon>Betaproteobacteria</taxon>
        <taxon>Nitrosomonadales</taxon>
        <taxon>Methylophilaceae</taxon>
        <taxon>Novimethylophilus</taxon>
    </lineage>
</organism>
<dbReference type="Gene3D" id="3.40.50.150">
    <property type="entry name" value="Vaccinia Virus protein VP39"/>
    <property type="match status" value="1"/>
</dbReference>
<evidence type="ECO:0000313" key="3">
    <source>
        <dbReference type="Proteomes" id="UP000245081"/>
    </source>
</evidence>
<dbReference type="SUPFAM" id="SSF53335">
    <property type="entry name" value="S-adenosyl-L-methionine-dependent methyltransferases"/>
    <property type="match status" value="1"/>
</dbReference>
<keyword evidence="2" id="KW-0808">Transferase</keyword>
<dbReference type="PANTHER" id="PTHR43464:SF23">
    <property type="entry name" value="JUVENILE HORMONE ACID O-METHYLTRANSFERASE"/>
    <property type="match status" value="1"/>
</dbReference>
<dbReference type="RefSeq" id="WP_109015211.1">
    <property type="nucleotide sequence ID" value="NZ_BDOQ01000006.1"/>
</dbReference>
<comment type="caution">
    <text evidence="2">The sequence shown here is derived from an EMBL/GenBank/DDBJ whole genome shotgun (WGS) entry which is preliminary data.</text>
</comment>
<evidence type="ECO:0000259" key="1">
    <source>
        <dbReference type="Pfam" id="PF08241"/>
    </source>
</evidence>
<dbReference type="EMBL" id="BDOQ01000006">
    <property type="protein sequence ID" value="GBG14001.1"/>
    <property type="molecule type" value="Genomic_DNA"/>
</dbReference>
<proteinExistence type="predicted"/>
<dbReference type="AlphaFoldDB" id="A0A2R5FBD6"/>
<accession>A0A2R5FBD6</accession>
<dbReference type="GO" id="GO:0032259">
    <property type="term" value="P:methylation"/>
    <property type="evidence" value="ECO:0007669"/>
    <property type="project" value="UniProtKB-KW"/>
</dbReference>
<feature type="domain" description="Methyltransferase type 11" evidence="1">
    <location>
        <begin position="59"/>
        <end position="156"/>
    </location>
</feature>
<sequence>MVGHATEKTEFDRIADEYAEMHAQSIAASGESPEYFARYKVVDVAEWLGSARSDVRRILDFGSGTGNTLPHLAQWFPQAMVVNADISRRCMEVSRSRFPDIASQYCEIGAQQLPFNAASFDLVFTACVFHHIPPDQHGNWLKELKRVTKPGGRLFLFEHNPLNPLTVAAVRSCPFDENAVLIGAGDMTQRITAAGWKAAEAVYRIFFPKPLAFARPMERWMRKLPLGAQYFVSAVNA</sequence>
<reference evidence="2 3" key="1">
    <citation type="journal article" date="2018" name="Environ. Microbiol.">
        <title>Isolation and genomic characterization of Novimethylophilus kurashikiensis gen. nov. sp. nov., a new lanthanide-dependent methylotrophic species of Methylophilaceae.</title>
        <authorList>
            <person name="Lv H."/>
            <person name="Sahin N."/>
            <person name="Tani A."/>
        </authorList>
    </citation>
    <scope>NUCLEOTIDE SEQUENCE [LARGE SCALE GENOMIC DNA]</scope>
    <source>
        <strain evidence="2 3">La2-4</strain>
    </source>
</reference>
<evidence type="ECO:0000313" key="2">
    <source>
        <dbReference type="EMBL" id="GBG14001.1"/>
    </source>
</evidence>
<dbReference type="OrthoDB" id="8565022at2"/>
<dbReference type="PANTHER" id="PTHR43464">
    <property type="entry name" value="METHYLTRANSFERASE"/>
    <property type="match status" value="1"/>
</dbReference>
<keyword evidence="2" id="KW-0489">Methyltransferase</keyword>
<keyword evidence="3" id="KW-1185">Reference proteome</keyword>
<dbReference type="InterPro" id="IPR029063">
    <property type="entry name" value="SAM-dependent_MTases_sf"/>
</dbReference>
<dbReference type="Proteomes" id="UP000245081">
    <property type="component" value="Unassembled WGS sequence"/>
</dbReference>
<dbReference type="CDD" id="cd02440">
    <property type="entry name" value="AdoMet_MTases"/>
    <property type="match status" value="1"/>
</dbReference>
<dbReference type="Pfam" id="PF08241">
    <property type="entry name" value="Methyltransf_11"/>
    <property type="match status" value="1"/>
</dbReference>